<accession>A0A4Q7NLB9</accession>
<dbReference type="RefSeq" id="WP_130357015.1">
    <property type="nucleotide sequence ID" value="NZ_SGXC01000001.1"/>
</dbReference>
<dbReference type="Pfam" id="PF00528">
    <property type="entry name" value="BPD_transp_1"/>
    <property type="match status" value="1"/>
</dbReference>
<evidence type="ECO:0000256" key="8">
    <source>
        <dbReference type="ARBA" id="ARBA00023136"/>
    </source>
</evidence>
<dbReference type="CDD" id="cd06261">
    <property type="entry name" value="TM_PBP2"/>
    <property type="match status" value="1"/>
</dbReference>
<evidence type="ECO:0000256" key="3">
    <source>
        <dbReference type="ARBA" id="ARBA00022448"/>
    </source>
</evidence>
<dbReference type="PANTHER" id="PTHR30614:SF1">
    <property type="entry name" value="GLUTAMATE_ASPARTATE IMPORT PERMEASE PROTEIN GLTK"/>
    <property type="match status" value="1"/>
</dbReference>
<evidence type="ECO:0000256" key="10">
    <source>
        <dbReference type="ARBA" id="ARBA00062718"/>
    </source>
</evidence>
<evidence type="ECO:0000256" key="4">
    <source>
        <dbReference type="ARBA" id="ARBA00022475"/>
    </source>
</evidence>
<evidence type="ECO:0000259" key="13">
    <source>
        <dbReference type="PROSITE" id="PS50928"/>
    </source>
</evidence>
<dbReference type="Gene3D" id="1.10.3720.10">
    <property type="entry name" value="MetI-like"/>
    <property type="match status" value="1"/>
</dbReference>
<proteinExistence type="inferred from homology"/>
<gene>
    <name evidence="14" type="ORF">EV675_1899</name>
</gene>
<feature type="transmembrane region" description="Helical" evidence="12">
    <location>
        <begin position="67"/>
        <end position="88"/>
    </location>
</feature>
<feature type="transmembrane region" description="Helical" evidence="12">
    <location>
        <begin position="100"/>
        <end position="119"/>
    </location>
</feature>
<sequence length="230" mass="25969">MFGDFDFDVIWRTAPYLFKEGMTFTLTLTAMATAGGIVFGTLLAMMRLSRFRWLSAVAGTYVNLMRSLPLLLVIFWFYFLVPYIGAWIIGSSTPIKVGAYWSSVITFTMFEAAFFCEIMRAGIQSISRGQTYAAYALGLNYWQTMGSVVLPQAFRNMIPVLLTQTIVLFQDTSLVYVLSITDFLGAASKVAQRDGRLVEMYVFAAVVYFIICFAASRLVRRLQQRVAIVR</sequence>
<evidence type="ECO:0000256" key="12">
    <source>
        <dbReference type="RuleBase" id="RU363032"/>
    </source>
</evidence>
<evidence type="ECO:0000256" key="11">
    <source>
        <dbReference type="ARBA" id="ARBA00073645"/>
    </source>
</evidence>
<dbReference type="EMBL" id="SGXC01000001">
    <property type="protein sequence ID" value="RZS85869.1"/>
    <property type="molecule type" value="Genomic_DNA"/>
</dbReference>
<organism evidence="14 15">
    <name type="scientific">Pigmentiphaga kullae</name>
    <dbReference type="NCBI Taxonomy" id="151784"/>
    <lineage>
        <taxon>Bacteria</taxon>
        <taxon>Pseudomonadati</taxon>
        <taxon>Pseudomonadota</taxon>
        <taxon>Betaproteobacteria</taxon>
        <taxon>Burkholderiales</taxon>
        <taxon>Alcaligenaceae</taxon>
        <taxon>Pigmentiphaga</taxon>
    </lineage>
</organism>
<dbReference type="SUPFAM" id="SSF161098">
    <property type="entry name" value="MetI-like"/>
    <property type="match status" value="1"/>
</dbReference>
<evidence type="ECO:0000313" key="15">
    <source>
        <dbReference type="Proteomes" id="UP000292445"/>
    </source>
</evidence>
<feature type="domain" description="ABC transmembrane type-1" evidence="13">
    <location>
        <begin position="22"/>
        <end position="219"/>
    </location>
</feature>
<evidence type="ECO:0000256" key="5">
    <source>
        <dbReference type="ARBA" id="ARBA00022692"/>
    </source>
</evidence>
<feature type="transmembrane region" description="Helical" evidence="12">
    <location>
        <begin position="24"/>
        <end position="46"/>
    </location>
</feature>
<dbReference type="PANTHER" id="PTHR30614">
    <property type="entry name" value="MEMBRANE COMPONENT OF AMINO ACID ABC TRANSPORTER"/>
    <property type="match status" value="1"/>
</dbReference>
<keyword evidence="4" id="KW-1003">Cell membrane</keyword>
<reference evidence="14 15" key="1">
    <citation type="submission" date="2019-02" db="EMBL/GenBank/DDBJ databases">
        <title>Genomic Encyclopedia of Type Strains, Phase IV (KMG-IV): sequencing the most valuable type-strain genomes for metagenomic binning, comparative biology and taxonomic classification.</title>
        <authorList>
            <person name="Goeker M."/>
        </authorList>
    </citation>
    <scope>NUCLEOTIDE SEQUENCE [LARGE SCALE GENOMIC DNA]</scope>
    <source>
        <strain evidence="14 15">K24</strain>
    </source>
</reference>
<dbReference type="GO" id="GO:0043190">
    <property type="term" value="C:ATP-binding cassette (ABC) transporter complex"/>
    <property type="evidence" value="ECO:0007669"/>
    <property type="project" value="InterPro"/>
</dbReference>
<evidence type="ECO:0000256" key="9">
    <source>
        <dbReference type="ARBA" id="ARBA00060298"/>
    </source>
</evidence>
<keyword evidence="15" id="KW-1185">Reference proteome</keyword>
<dbReference type="OrthoDB" id="9771188at2"/>
<feature type="transmembrane region" description="Helical" evidence="12">
    <location>
        <begin position="160"/>
        <end position="180"/>
    </location>
</feature>
<keyword evidence="5 12" id="KW-0812">Transmembrane</keyword>
<evidence type="ECO:0000256" key="6">
    <source>
        <dbReference type="ARBA" id="ARBA00022970"/>
    </source>
</evidence>
<keyword evidence="8 12" id="KW-0472">Membrane</keyword>
<comment type="subcellular location">
    <subcellularLocation>
        <location evidence="1">Cell inner membrane</location>
        <topology evidence="1">Multi-pass membrane protein</topology>
    </subcellularLocation>
    <subcellularLocation>
        <location evidence="12">Cell membrane</location>
        <topology evidence="12">Multi-pass membrane protein</topology>
    </subcellularLocation>
</comment>
<dbReference type="InterPro" id="IPR010065">
    <property type="entry name" value="AA_ABC_transptr_permease_3TM"/>
</dbReference>
<dbReference type="GO" id="GO:0022857">
    <property type="term" value="F:transmembrane transporter activity"/>
    <property type="evidence" value="ECO:0007669"/>
    <property type="project" value="InterPro"/>
</dbReference>
<dbReference type="InterPro" id="IPR043429">
    <property type="entry name" value="ArtM/GltK/GlnP/TcyL/YhdX-like"/>
</dbReference>
<evidence type="ECO:0000313" key="14">
    <source>
        <dbReference type="EMBL" id="RZS85869.1"/>
    </source>
</evidence>
<comment type="caution">
    <text evidence="14">The sequence shown here is derived from an EMBL/GenBank/DDBJ whole genome shotgun (WGS) entry which is preliminary data.</text>
</comment>
<dbReference type="NCBIfam" id="TIGR01726">
    <property type="entry name" value="HEQRo_perm_3TM"/>
    <property type="match status" value="1"/>
</dbReference>
<keyword evidence="7 12" id="KW-1133">Transmembrane helix</keyword>
<comment type="similarity">
    <text evidence="2">Belongs to the binding-protein-dependent transport system permease family. HisMQ subfamily.</text>
</comment>
<keyword evidence="3 12" id="KW-0813">Transport</keyword>
<dbReference type="Proteomes" id="UP000292445">
    <property type="component" value="Unassembled WGS sequence"/>
</dbReference>
<evidence type="ECO:0000256" key="7">
    <source>
        <dbReference type="ARBA" id="ARBA00022989"/>
    </source>
</evidence>
<dbReference type="InterPro" id="IPR035906">
    <property type="entry name" value="MetI-like_sf"/>
</dbReference>
<evidence type="ECO:0000256" key="2">
    <source>
        <dbReference type="ARBA" id="ARBA00010072"/>
    </source>
</evidence>
<dbReference type="AlphaFoldDB" id="A0A4Q7NLB9"/>
<name>A0A4Q7NLB9_9BURK</name>
<dbReference type="GO" id="GO:0006865">
    <property type="term" value="P:amino acid transport"/>
    <property type="evidence" value="ECO:0007669"/>
    <property type="project" value="UniProtKB-KW"/>
</dbReference>
<feature type="transmembrane region" description="Helical" evidence="12">
    <location>
        <begin position="200"/>
        <end position="219"/>
    </location>
</feature>
<dbReference type="FunFam" id="1.10.3720.10:FF:000006">
    <property type="entry name" value="Glutamate/aspartate ABC transporter, permease protein GltK"/>
    <property type="match status" value="1"/>
</dbReference>
<comment type="function">
    <text evidence="9">Part of the ABC transporter complex GltIJKL involved in glutamate and aspartate uptake. Probably responsible for the translocation of the substrate across the membrane.</text>
</comment>
<dbReference type="PROSITE" id="PS50928">
    <property type="entry name" value="ABC_TM1"/>
    <property type="match status" value="1"/>
</dbReference>
<dbReference type="InterPro" id="IPR000515">
    <property type="entry name" value="MetI-like"/>
</dbReference>
<evidence type="ECO:0000256" key="1">
    <source>
        <dbReference type="ARBA" id="ARBA00004429"/>
    </source>
</evidence>
<comment type="subunit">
    <text evidence="10">The complex is composed of two ATP-binding proteins (GltL), two transmembrane proteins (GltJ and GltK) and a solute-binding protein (GltI).</text>
</comment>
<keyword evidence="6" id="KW-0029">Amino-acid transport</keyword>
<protein>
    <recommendedName>
        <fullName evidence="11">Glutamate/aspartate import permease protein GltK</fullName>
    </recommendedName>
</protein>